<sequence length="251" mass="27580">MVQWSENVLFEDVSEHIESEPGRVWLSGAIAAEQQLALTAKLQRQRLSHCCTTSAVQTTNFSDVQHCLQEAEQQAEHLLRLSVAIQARCRYYERTIQQQPKAIGANKTLVDRQKDKMARLKRILLQPSHLSLQQAEQLTAVKFVNAGGSCPMCHQPRASHLGASGFSLRGTRQEVHALQRQVGQLQWALHNAGGGESMPLCASAKGQSSSPDPMLPGKTDLDSLTRLQAADQAIQDSIARISLALTLRNAS</sequence>
<name>A0AAW1P1N3_9CHLO</name>
<gene>
    <name evidence="1" type="ORF">WJX73_004671</name>
</gene>
<proteinExistence type="predicted"/>
<reference evidence="1 2" key="1">
    <citation type="journal article" date="2024" name="Nat. Commun.">
        <title>Phylogenomics reveals the evolutionary origins of lichenization in chlorophyte algae.</title>
        <authorList>
            <person name="Puginier C."/>
            <person name="Libourel C."/>
            <person name="Otte J."/>
            <person name="Skaloud P."/>
            <person name="Haon M."/>
            <person name="Grisel S."/>
            <person name="Petersen M."/>
            <person name="Berrin J.G."/>
            <person name="Delaux P.M."/>
            <person name="Dal Grande F."/>
            <person name="Keller J."/>
        </authorList>
    </citation>
    <scope>NUCLEOTIDE SEQUENCE [LARGE SCALE GENOMIC DNA]</scope>
    <source>
        <strain evidence="1 2">SAG 2036</strain>
    </source>
</reference>
<keyword evidence="2" id="KW-1185">Reference proteome</keyword>
<protein>
    <submittedName>
        <fullName evidence="1">Uncharacterized protein</fullName>
    </submittedName>
</protein>
<evidence type="ECO:0000313" key="1">
    <source>
        <dbReference type="EMBL" id="KAK9800878.1"/>
    </source>
</evidence>
<accession>A0AAW1P1N3</accession>
<organism evidence="1 2">
    <name type="scientific">Symbiochloris irregularis</name>
    <dbReference type="NCBI Taxonomy" id="706552"/>
    <lineage>
        <taxon>Eukaryota</taxon>
        <taxon>Viridiplantae</taxon>
        <taxon>Chlorophyta</taxon>
        <taxon>core chlorophytes</taxon>
        <taxon>Trebouxiophyceae</taxon>
        <taxon>Trebouxiales</taxon>
        <taxon>Trebouxiaceae</taxon>
        <taxon>Symbiochloris</taxon>
    </lineage>
</organism>
<dbReference type="EMBL" id="JALJOQ010000078">
    <property type="protein sequence ID" value="KAK9800878.1"/>
    <property type="molecule type" value="Genomic_DNA"/>
</dbReference>
<dbReference type="AlphaFoldDB" id="A0AAW1P1N3"/>
<evidence type="ECO:0000313" key="2">
    <source>
        <dbReference type="Proteomes" id="UP001465755"/>
    </source>
</evidence>
<comment type="caution">
    <text evidence="1">The sequence shown here is derived from an EMBL/GenBank/DDBJ whole genome shotgun (WGS) entry which is preliminary data.</text>
</comment>
<dbReference type="Proteomes" id="UP001465755">
    <property type="component" value="Unassembled WGS sequence"/>
</dbReference>